<dbReference type="InterPro" id="IPR036498">
    <property type="entry name" value="Nfu/NifU_N_sf"/>
</dbReference>
<proteinExistence type="predicted"/>
<evidence type="ECO:0000313" key="5">
    <source>
        <dbReference type="Proteomes" id="UP000654993"/>
    </source>
</evidence>
<evidence type="ECO:0000313" key="4">
    <source>
        <dbReference type="EMBL" id="GFR37549.1"/>
    </source>
</evidence>
<dbReference type="SMART" id="SM00932">
    <property type="entry name" value="Nfu_N"/>
    <property type="match status" value="1"/>
</dbReference>
<evidence type="ECO:0000256" key="2">
    <source>
        <dbReference type="SAM" id="MobiDB-lite"/>
    </source>
</evidence>
<feature type="domain" description="Scaffold protein Nfu/NifU N-terminal" evidence="3">
    <location>
        <begin position="4"/>
        <end position="85"/>
    </location>
</feature>
<dbReference type="Proteomes" id="UP000654993">
    <property type="component" value="Unassembled WGS sequence"/>
</dbReference>
<dbReference type="Gene3D" id="1.25.10.10">
    <property type="entry name" value="Leucine-rich Repeat Variant"/>
    <property type="match status" value="1"/>
</dbReference>
<dbReference type="GO" id="GO:0016491">
    <property type="term" value="F:oxidoreductase activity"/>
    <property type="evidence" value="ECO:0007669"/>
    <property type="project" value="TreeGrafter"/>
</dbReference>
<protein>
    <submittedName>
        <fullName evidence="4">PBS lyase</fullName>
    </submittedName>
</protein>
<dbReference type="RefSeq" id="WP_200965812.1">
    <property type="nucleotide sequence ID" value="NZ_BMAQ01000005.1"/>
</dbReference>
<dbReference type="SUPFAM" id="SSF110836">
    <property type="entry name" value="Hypothetical protein SAV1430"/>
    <property type="match status" value="1"/>
</dbReference>
<keyword evidence="4" id="KW-0456">Lyase</keyword>
<name>A0A916VFD4_9BACL</name>
<dbReference type="Gene3D" id="3.30.1370.70">
    <property type="entry name" value="Scaffold protein Nfu/NifU, N-terminal domain"/>
    <property type="match status" value="1"/>
</dbReference>
<dbReference type="AlphaFoldDB" id="A0A916VFD4"/>
<dbReference type="InterPro" id="IPR004155">
    <property type="entry name" value="PBS_lyase_HEAT"/>
</dbReference>
<dbReference type="InterPro" id="IPR021133">
    <property type="entry name" value="HEAT_type_2"/>
</dbReference>
<feature type="region of interest" description="Disordered" evidence="2">
    <location>
        <begin position="1"/>
        <end position="20"/>
    </location>
</feature>
<dbReference type="InterPro" id="IPR011989">
    <property type="entry name" value="ARM-like"/>
</dbReference>
<reference evidence="4" key="2">
    <citation type="journal article" date="2021" name="Data Brief">
        <title>Draft genome sequence data of the facultative, thermophilic, xylanolytic bacterium Paenibacillus sp. strain DA-C8.</title>
        <authorList>
            <person name="Chhe C."/>
            <person name="Uke A."/>
            <person name="Baramee S."/>
            <person name="Ungkulpasvich U."/>
            <person name="Tachaapaikoon C."/>
            <person name="Pason P."/>
            <person name="Waeonukul R."/>
            <person name="Ratanakhanokchai K."/>
            <person name="Kosugi A."/>
        </authorList>
    </citation>
    <scope>NUCLEOTIDE SEQUENCE</scope>
    <source>
        <strain evidence="4">DA-C8</strain>
    </source>
</reference>
<dbReference type="PROSITE" id="PS50077">
    <property type="entry name" value="HEAT_REPEAT"/>
    <property type="match status" value="1"/>
</dbReference>
<dbReference type="InterPro" id="IPR025989">
    <property type="entry name" value="Virulence_F_dom"/>
</dbReference>
<comment type="function">
    <text evidence="1">Catalyzes the hydroxylation of the N(6)-(4-aminobutyl)-L-lysine intermediate produced by deoxyhypusine synthase/DHPS on a critical lysine of the eukaryotic translation initiation factor 5A/eIF-5A. This is the second step of the post-translational modification of that lysine into an unusual amino acid residue named hypusine. Hypusination is unique to mature eIF-5A factor and is essential for its function.</text>
</comment>
<accession>A0A916VFD4</accession>
<dbReference type="SUPFAM" id="SSF48371">
    <property type="entry name" value="ARM repeat"/>
    <property type="match status" value="1"/>
</dbReference>
<dbReference type="PANTHER" id="PTHR12697">
    <property type="entry name" value="PBS LYASE HEAT-LIKE PROTEIN"/>
    <property type="match status" value="1"/>
</dbReference>
<evidence type="ECO:0000259" key="3">
    <source>
        <dbReference type="SMART" id="SM00932"/>
    </source>
</evidence>
<organism evidence="4 5">
    <name type="scientific">Insulibacter thermoxylanivorax</name>
    <dbReference type="NCBI Taxonomy" id="2749268"/>
    <lineage>
        <taxon>Bacteria</taxon>
        <taxon>Bacillati</taxon>
        <taxon>Bacillota</taxon>
        <taxon>Bacilli</taxon>
        <taxon>Bacillales</taxon>
        <taxon>Paenibacillaceae</taxon>
        <taxon>Insulibacter</taxon>
    </lineage>
</organism>
<reference evidence="4" key="1">
    <citation type="submission" date="2020-08" db="EMBL/GenBank/DDBJ databases">
        <authorList>
            <person name="Uke A."/>
            <person name="Chhe C."/>
            <person name="Baramee S."/>
            <person name="Kosugi A."/>
        </authorList>
    </citation>
    <scope>NUCLEOTIDE SEQUENCE</scope>
    <source>
        <strain evidence="4">DA-C8</strain>
    </source>
</reference>
<dbReference type="Pfam" id="PF08712">
    <property type="entry name" value="Nfu_N"/>
    <property type="match status" value="1"/>
</dbReference>
<sequence>MKLLSIEPTPSPHTMKLNIDESLPPGRKHTYLKENLEHAPEPIRSILSIEGVKSVFHTADFLAVDRMPKGDWRAILEQIAELLGGDKSQVSFAEADSGGYGEAQVYVQYFRNIPLQVRVRSGGEEVRLATPDRFNDAVMKVTESSPTLLKERKLVDKGIRYGDLQEIAEQMIAEIDATYSDEELARLAELAAKQGEHAEQEYSLQELSREEIAELFASNDWRKRYAALEHMKPTEEDLPLIAKALEDEHGSIRRLAVVYLGDIGGKQVLPYLYQALKDRSVQVRRTAGDTLNDIGDTDALQPMSEALRDPNKLVRWRAARFLYEFGDESVLDALRAAEDDEEFEVSLQVKMAIERITSGEEAAGSVWQQMARSRGKQ</sequence>
<dbReference type="EMBL" id="BMAQ01000005">
    <property type="protein sequence ID" value="GFR37549.1"/>
    <property type="molecule type" value="Genomic_DNA"/>
</dbReference>
<dbReference type="Pfam" id="PF13769">
    <property type="entry name" value="Virulence_fact"/>
    <property type="match status" value="1"/>
</dbReference>
<comment type="caution">
    <text evidence="4">The sequence shown here is derived from an EMBL/GenBank/DDBJ whole genome shotgun (WGS) entry which is preliminary data.</text>
</comment>
<keyword evidence="5" id="KW-1185">Reference proteome</keyword>
<dbReference type="GO" id="GO:0016829">
    <property type="term" value="F:lyase activity"/>
    <property type="evidence" value="ECO:0007669"/>
    <property type="project" value="UniProtKB-KW"/>
</dbReference>
<dbReference type="PANTHER" id="PTHR12697:SF37">
    <property type="entry name" value="CONSERVED VIRULENCE FACTOR C"/>
    <property type="match status" value="1"/>
</dbReference>
<evidence type="ECO:0000256" key="1">
    <source>
        <dbReference type="ARBA" id="ARBA00045876"/>
    </source>
</evidence>
<dbReference type="InterPro" id="IPR016024">
    <property type="entry name" value="ARM-type_fold"/>
</dbReference>
<gene>
    <name evidence="4" type="ORF">PRECH8_08450</name>
</gene>
<dbReference type="InterPro" id="IPR014824">
    <property type="entry name" value="Nfu/NifU_N"/>
</dbReference>
<dbReference type="Pfam" id="PF13646">
    <property type="entry name" value="HEAT_2"/>
    <property type="match status" value="1"/>
</dbReference>
<dbReference type="SMART" id="SM00567">
    <property type="entry name" value="EZ_HEAT"/>
    <property type="match status" value="4"/>
</dbReference>